<keyword evidence="6 7" id="KW-0472">Membrane</keyword>
<comment type="subcellular location">
    <subcellularLocation>
        <location evidence="1">Cell membrane</location>
        <topology evidence="1">Multi-pass membrane protein</topology>
    </subcellularLocation>
</comment>
<dbReference type="CDD" id="cd16015">
    <property type="entry name" value="LTA_synthase"/>
    <property type="match status" value="1"/>
</dbReference>
<dbReference type="Proteomes" id="UP000248132">
    <property type="component" value="Unassembled WGS sequence"/>
</dbReference>
<evidence type="ECO:0000313" key="10">
    <source>
        <dbReference type="Proteomes" id="UP000248132"/>
    </source>
</evidence>
<feature type="transmembrane region" description="Helical" evidence="7">
    <location>
        <begin position="241"/>
        <end position="262"/>
    </location>
</feature>
<evidence type="ECO:0000256" key="3">
    <source>
        <dbReference type="ARBA" id="ARBA00022475"/>
    </source>
</evidence>
<dbReference type="RefSeq" id="WP_110462344.1">
    <property type="nucleotide sequence ID" value="NZ_QKMR01000013.1"/>
</dbReference>
<dbReference type="EMBL" id="QKMR01000013">
    <property type="protein sequence ID" value="PYG87184.1"/>
    <property type="molecule type" value="Genomic_DNA"/>
</dbReference>
<feature type="transmembrane region" description="Helical" evidence="7">
    <location>
        <begin position="7"/>
        <end position="23"/>
    </location>
</feature>
<feature type="transmembrane region" description="Helical" evidence="7">
    <location>
        <begin position="196"/>
        <end position="220"/>
    </location>
</feature>
<evidence type="ECO:0000256" key="5">
    <source>
        <dbReference type="ARBA" id="ARBA00022989"/>
    </source>
</evidence>
<dbReference type="InterPro" id="IPR050448">
    <property type="entry name" value="OpgB/LTA_synthase_biosynth"/>
</dbReference>
<gene>
    <name evidence="9" type="ORF">LY28_02320</name>
</gene>
<organism evidence="9 10">
    <name type="scientific">Ruminiclostridium sufflavum DSM 19573</name>
    <dbReference type="NCBI Taxonomy" id="1121337"/>
    <lineage>
        <taxon>Bacteria</taxon>
        <taxon>Bacillati</taxon>
        <taxon>Bacillota</taxon>
        <taxon>Clostridia</taxon>
        <taxon>Eubacteriales</taxon>
        <taxon>Oscillospiraceae</taxon>
        <taxon>Ruminiclostridium</taxon>
    </lineage>
</organism>
<feature type="transmembrane region" description="Helical" evidence="7">
    <location>
        <begin position="348"/>
        <end position="368"/>
    </location>
</feature>
<accession>A0A318XJK7</accession>
<dbReference type="PANTHER" id="PTHR47371:SF3">
    <property type="entry name" value="PHOSPHOGLYCEROL TRANSFERASE I"/>
    <property type="match status" value="1"/>
</dbReference>
<evidence type="ECO:0000256" key="1">
    <source>
        <dbReference type="ARBA" id="ARBA00004651"/>
    </source>
</evidence>
<dbReference type="InterPro" id="IPR000917">
    <property type="entry name" value="Sulfatase_N"/>
</dbReference>
<dbReference type="AlphaFoldDB" id="A0A318XJK7"/>
<proteinExistence type="predicted"/>
<evidence type="ECO:0000256" key="7">
    <source>
        <dbReference type="SAM" id="Phobius"/>
    </source>
</evidence>
<reference evidence="9 10" key="1">
    <citation type="submission" date="2018-06" db="EMBL/GenBank/DDBJ databases">
        <title>Genomic Encyclopedia of Type Strains, Phase I: the one thousand microbial genomes (KMG-I) project.</title>
        <authorList>
            <person name="Kyrpides N."/>
        </authorList>
    </citation>
    <scope>NUCLEOTIDE SEQUENCE [LARGE SCALE GENOMIC DNA]</scope>
    <source>
        <strain evidence="9 10">DSM 19573</strain>
    </source>
</reference>
<comment type="pathway">
    <text evidence="2">Cell wall biogenesis; lipoteichoic acid biosynthesis.</text>
</comment>
<keyword evidence="10" id="KW-1185">Reference proteome</keyword>
<feature type="transmembrane region" description="Helical" evidence="7">
    <location>
        <begin position="55"/>
        <end position="72"/>
    </location>
</feature>
<evidence type="ECO:0000256" key="6">
    <source>
        <dbReference type="ARBA" id="ARBA00023136"/>
    </source>
</evidence>
<protein>
    <submittedName>
        <fullName evidence="9">Phosphoglycerol transferase MdoB-like AlkP superfamily enzyme</fullName>
    </submittedName>
</protein>
<evidence type="ECO:0000313" key="9">
    <source>
        <dbReference type="EMBL" id="PYG87184.1"/>
    </source>
</evidence>
<dbReference type="SUPFAM" id="SSF53649">
    <property type="entry name" value="Alkaline phosphatase-like"/>
    <property type="match status" value="1"/>
</dbReference>
<evidence type="ECO:0000256" key="2">
    <source>
        <dbReference type="ARBA" id="ARBA00004936"/>
    </source>
</evidence>
<keyword evidence="3" id="KW-1003">Cell membrane</keyword>
<dbReference type="Pfam" id="PF00884">
    <property type="entry name" value="Sulfatase"/>
    <property type="match status" value="1"/>
</dbReference>
<dbReference type="Gene3D" id="3.40.720.10">
    <property type="entry name" value="Alkaline Phosphatase, subunit A"/>
    <property type="match status" value="1"/>
</dbReference>
<feature type="transmembrane region" description="Helical" evidence="7">
    <location>
        <begin position="380"/>
        <end position="399"/>
    </location>
</feature>
<feature type="transmembrane region" description="Helical" evidence="7">
    <location>
        <begin position="29"/>
        <end position="48"/>
    </location>
</feature>
<feature type="transmembrane region" description="Helical" evidence="7">
    <location>
        <begin position="303"/>
        <end position="323"/>
    </location>
</feature>
<keyword evidence="9" id="KW-0808">Transferase</keyword>
<keyword evidence="5 7" id="KW-1133">Transmembrane helix</keyword>
<dbReference type="InterPro" id="IPR017850">
    <property type="entry name" value="Alkaline_phosphatase_core_sf"/>
</dbReference>
<feature type="domain" description="Sulfatase N-terminal" evidence="8">
    <location>
        <begin position="479"/>
        <end position="776"/>
    </location>
</feature>
<name>A0A318XJK7_9FIRM</name>
<dbReference type="GO" id="GO:0016740">
    <property type="term" value="F:transferase activity"/>
    <property type="evidence" value="ECO:0007669"/>
    <property type="project" value="UniProtKB-KW"/>
</dbReference>
<feature type="transmembrane region" description="Helical" evidence="7">
    <location>
        <begin position="153"/>
        <end position="176"/>
    </location>
</feature>
<dbReference type="GO" id="GO:0005886">
    <property type="term" value="C:plasma membrane"/>
    <property type="evidence" value="ECO:0007669"/>
    <property type="project" value="UniProtKB-SubCell"/>
</dbReference>
<comment type="caution">
    <text evidence="9">The sequence shown here is derived from an EMBL/GenBank/DDBJ whole genome shotgun (WGS) entry which is preliminary data.</text>
</comment>
<dbReference type="PANTHER" id="PTHR47371">
    <property type="entry name" value="LIPOTEICHOIC ACID SYNTHASE"/>
    <property type="match status" value="1"/>
</dbReference>
<evidence type="ECO:0000256" key="4">
    <source>
        <dbReference type="ARBA" id="ARBA00022692"/>
    </source>
</evidence>
<evidence type="ECO:0000259" key="8">
    <source>
        <dbReference type="Pfam" id="PF00884"/>
    </source>
</evidence>
<feature type="transmembrane region" description="Helical" evidence="7">
    <location>
        <begin position="103"/>
        <end position="121"/>
    </location>
</feature>
<sequence length="835" mass="95198">MKNFKSKVVIILLFIAVGVLDILKNGNGFLQLFLAALSSIVVFYIPLLEFKLKKIPYIVLLFTNIAVFAVTYASYRVLLINMLFLSYLIWYKITPRLLHYKSFLPITFLISFISVYTASFLNFSVPLFLFVFYPIYVSGFITHLHNMVKTKKVWGFVIFNALLSGFALVVIIYKILEKSILGNILFLNFEKLGTVTAVYLPFIALLFAWFAVSVNLLLYLPVQKFVKSKASFELTAYTKPVYNFIMFLSVVSLSTFICELSIRQNLLSTLHDILEPNLLFNILLLASIYLFLISLIGKGISNIIIALLTIFLAIANYIKFTYFEEPFYPWDIYLIKNLIGISKNYLNIPILISVLISLAVIIFMVIRFRKAVGRYLKPRISLIFIPFAAILFLLNVNVLTHSSLSTQIGIQKSWYIGRSEILANGMLAQNYFYLDDLDKYLHPKPKDYSQDKILAVDKKYEMPESQAVSTGTSKTVEKPNVVVIMSESYWDLTKLSGIKFSKDIAENVHKYQKGELAPPAIGGGTANTEFEALTGMSMYFMSPGIITYNAYLRTETPSIATVFKNNGYSTTAIHPNSGWFYNRDKVYPYFGFDKFIDVTGFNMTTETKGPHISDDALVNKILNVLDSSEEPSFIFAVSMENHDPFNDKYSDGEFDVSIESDQLDESQKEIVKGYAQGIYDADQSLGKLIDALGKSDKPTLLYFFGDHAPRLGTLDDYYKIYDKLAVENKSETEQKLGELKYYTTPLVTWSNYTETRSFSKIISPSHISYEVLKDAGVKYPNYFNILTQLEAEYPVMHLKGTDLVNPDDELIQDYQLIQYDLLFGKKYLKDIKATN</sequence>
<feature type="transmembrane region" description="Helical" evidence="7">
    <location>
        <begin position="278"/>
        <end position="296"/>
    </location>
</feature>
<keyword evidence="4 7" id="KW-0812">Transmembrane</keyword>
<dbReference type="OrthoDB" id="243547at2"/>